<keyword evidence="4" id="KW-0812">Transmembrane</keyword>
<protein>
    <submittedName>
        <fullName evidence="5">Cation transport atpase</fullName>
    </submittedName>
</protein>
<keyword evidence="4" id="KW-0472">Membrane</keyword>
<dbReference type="SUPFAM" id="SSF81665">
    <property type="entry name" value="Calcium ATPase, transmembrane domain M"/>
    <property type="match status" value="1"/>
</dbReference>
<feature type="compositionally biased region" description="Basic and acidic residues" evidence="3">
    <location>
        <begin position="853"/>
        <end position="865"/>
    </location>
</feature>
<dbReference type="InterPro" id="IPR023298">
    <property type="entry name" value="ATPase_P-typ_TM_dom_sf"/>
</dbReference>
<accession>A0A077ZW92</accession>
<dbReference type="EMBL" id="CCKQ01002755">
    <property type="protein sequence ID" value="CDW73856.1"/>
    <property type="molecule type" value="Genomic_DNA"/>
</dbReference>
<reference evidence="5 6" key="1">
    <citation type="submission" date="2014-06" db="EMBL/GenBank/DDBJ databases">
        <authorList>
            <person name="Swart Estienne"/>
        </authorList>
    </citation>
    <scope>NUCLEOTIDE SEQUENCE [LARGE SCALE GENOMIC DNA]</scope>
    <source>
        <strain evidence="5 6">130c</strain>
    </source>
</reference>
<evidence type="ECO:0000256" key="3">
    <source>
        <dbReference type="SAM" id="MobiDB-lite"/>
    </source>
</evidence>
<evidence type="ECO:0000256" key="2">
    <source>
        <dbReference type="ARBA" id="ARBA00022842"/>
    </source>
</evidence>
<feature type="compositionally biased region" description="Basic and acidic residues" evidence="3">
    <location>
        <begin position="821"/>
        <end position="836"/>
    </location>
</feature>
<evidence type="ECO:0000313" key="5">
    <source>
        <dbReference type="EMBL" id="CDW73856.1"/>
    </source>
</evidence>
<gene>
    <name evidence="5" type="primary">Contig15783.g16828</name>
    <name evidence="5" type="ORF">STYLEM_2844</name>
</gene>
<dbReference type="GO" id="GO:0005886">
    <property type="term" value="C:plasma membrane"/>
    <property type="evidence" value="ECO:0007669"/>
    <property type="project" value="TreeGrafter"/>
</dbReference>
<evidence type="ECO:0000256" key="4">
    <source>
        <dbReference type="SAM" id="Phobius"/>
    </source>
</evidence>
<feature type="region of interest" description="Disordered" evidence="3">
    <location>
        <begin position="799"/>
        <end position="902"/>
    </location>
</feature>
<comment type="subcellular location">
    <subcellularLocation>
        <location evidence="1">Endomembrane system</location>
        <topology evidence="1">Multi-pass membrane protein</topology>
    </subcellularLocation>
</comment>
<name>A0A077ZW92_STYLE</name>
<feature type="transmembrane region" description="Helical" evidence="4">
    <location>
        <begin position="94"/>
        <end position="113"/>
    </location>
</feature>
<feature type="transmembrane region" description="Helical" evidence="4">
    <location>
        <begin position="69"/>
        <end position="88"/>
    </location>
</feature>
<dbReference type="Proteomes" id="UP000039865">
    <property type="component" value="Unassembled WGS sequence"/>
</dbReference>
<keyword evidence="4" id="KW-1133">Transmembrane helix</keyword>
<proteinExistence type="predicted"/>
<keyword evidence="6" id="KW-1185">Reference proteome</keyword>
<organism evidence="5 6">
    <name type="scientific">Stylonychia lemnae</name>
    <name type="common">Ciliate</name>
    <dbReference type="NCBI Taxonomy" id="5949"/>
    <lineage>
        <taxon>Eukaryota</taxon>
        <taxon>Sar</taxon>
        <taxon>Alveolata</taxon>
        <taxon>Ciliophora</taxon>
        <taxon>Intramacronucleata</taxon>
        <taxon>Spirotrichea</taxon>
        <taxon>Stichotrichia</taxon>
        <taxon>Sporadotrichida</taxon>
        <taxon>Oxytrichidae</taxon>
        <taxon>Stylonychinae</taxon>
        <taxon>Stylonychia</taxon>
    </lineage>
</organism>
<dbReference type="GO" id="GO:0005388">
    <property type="term" value="F:P-type calcium transporter activity"/>
    <property type="evidence" value="ECO:0007669"/>
    <property type="project" value="TreeGrafter"/>
</dbReference>
<dbReference type="GO" id="GO:0012505">
    <property type="term" value="C:endomembrane system"/>
    <property type="evidence" value="ECO:0007669"/>
    <property type="project" value="UniProtKB-SubCell"/>
</dbReference>
<sequence>MSLGTENLMSCLHVDDYKGLVGIDFQARDQVFGSNQKEEPMKKSKYLLIPISHTLLGYLQIFKKNMNEFGIKILIIASIILIVLRLSFEWENRRYVWIEGTSILGISILVTLVQSLTEFRIGKTLVGLKITEQSLIKDCILLDGQEVVVKNEGDSINLKKETFDTCIELRKRLFATFFHHEKNSLPSMILLKQTFIIHGTGKLLVISVSKDSNLLGFNNATETDANDTYLGQKIKMVSSKLGKPNEYDLRGHYQHYIQEWIRYLLDGITLLVAAVPEGINLALTLTLINSTQGMLKQNYLVKAMKSIETIGRCEVFIFRLEELSSINSICPDKRALKAYSLMCAGEIDFKKQCCSTIIKNADTNLEFKHRIHVISRASLKSLTDCSFYLDQTGMISYKNIRPLDANLEQIFHENNKLICLGLLALKEKQAKSQKTTDDQEGQKKLVEQKPKETIQVTIDCLRKMHCDVKILTRKCIDETLDIIKTQDIQRWQILDSRKFYTIWAVNMALQKNPNLQQDLFYQDFYYEINIISLQKLIHEVVIICDATPTVSRLLMRIYRNQQIQIFFIYLRGKVTGVVGKQAEDYSYMDSADLLISPYQRINKSAQINILNAHVIVMNDNNDAECLRNAIAFGSFGLAFEKQHFSAGLKDQSDHLFSSELVKYIIIHSLYQVTVCFTLLFGGDYLFQNLINGRKITYDGKILNDIDSEENGKGLDFYQWIISFAFGIGSLFIDTLTRIIPNKLISKMKLDILFQKLEITSAERIRIDKINNRRSILFGNQDEEFKKLQAKIFPIVQNLQQDAQSDEHSQEDSESQTVNNSHIKEPNENIDSKRDLSGVKPNQNNSEFDENNDSEFKTDNDQRDDNENQIFPLGGRSNFPLNTIHHSIIEEKESQQSSDEDEK</sequence>
<evidence type="ECO:0000256" key="1">
    <source>
        <dbReference type="ARBA" id="ARBA00004127"/>
    </source>
</evidence>
<dbReference type="InParanoid" id="A0A077ZW92"/>
<dbReference type="AlphaFoldDB" id="A0A077ZW92"/>
<dbReference type="PANTHER" id="PTHR24093:SF369">
    <property type="entry name" value="CALCIUM-TRANSPORTING ATPASE"/>
    <property type="match status" value="1"/>
</dbReference>
<evidence type="ECO:0000313" key="6">
    <source>
        <dbReference type="Proteomes" id="UP000039865"/>
    </source>
</evidence>
<dbReference type="Gene3D" id="1.20.1110.10">
    <property type="entry name" value="Calcium-transporting ATPase, transmembrane domain"/>
    <property type="match status" value="1"/>
</dbReference>
<dbReference type="PANTHER" id="PTHR24093">
    <property type="entry name" value="CATION TRANSPORTING ATPASE"/>
    <property type="match status" value="1"/>
</dbReference>
<keyword evidence="2" id="KW-0460">Magnesium</keyword>